<feature type="compositionally biased region" description="Polar residues" evidence="1">
    <location>
        <begin position="185"/>
        <end position="195"/>
    </location>
</feature>
<gene>
    <name evidence="3" type="ORF">CANVERA_P2504</name>
</gene>
<proteinExistence type="predicted"/>
<name>A0A9W4XLB6_9ASCO</name>
<accession>A0A9W4XLB6</accession>
<protein>
    <recommendedName>
        <fullName evidence="2">5'-3' DNA helicase ZGRF1-like N-terminal domain-containing protein</fullName>
    </recommendedName>
</protein>
<evidence type="ECO:0000259" key="2">
    <source>
        <dbReference type="Pfam" id="PF10382"/>
    </source>
</evidence>
<organism evidence="3 4">
    <name type="scientific">Candida verbasci</name>
    <dbReference type="NCBI Taxonomy" id="1227364"/>
    <lineage>
        <taxon>Eukaryota</taxon>
        <taxon>Fungi</taxon>
        <taxon>Dikarya</taxon>
        <taxon>Ascomycota</taxon>
        <taxon>Saccharomycotina</taxon>
        <taxon>Pichiomycetes</taxon>
        <taxon>Debaryomycetaceae</taxon>
        <taxon>Candida/Lodderomyces clade</taxon>
        <taxon>Candida</taxon>
    </lineage>
</organism>
<feature type="compositionally biased region" description="Polar residues" evidence="1">
    <location>
        <begin position="284"/>
        <end position="297"/>
    </location>
</feature>
<comment type="caution">
    <text evidence="3">The sequence shown here is derived from an EMBL/GenBank/DDBJ whole genome shotgun (WGS) entry which is preliminary data.</text>
</comment>
<dbReference type="Proteomes" id="UP001152885">
    <property type="component" value="Unassembled WGS sequence"/>
</dbReference>
<feature type="region of interest" description="Disordered" evidence="1">
    <location>
        <begin position="144"/>
        <end position="232"/>
    </location>
</feature>
<feature type="compositionally biased region" description="Low complexity" evidence="1">
    <location>
        <begin position="156"/>
        <end position="177"/>
    </location>
</feature>
<feature type="domain" description="5'-3' DNA helicase ZGRF1-like N-terminal" evidence="2">
    <location>
        <begin position="6"/>
        <end position="94"/>
    </location>
</feature>
<feature type="compositionally biased region" description="Low complexity" evidence="1">
    <location>
        <begin position="218"/>
        <end position="231"/>
    </location>
</feature>
<feature type="region of interest" description="Disordered" evidence="1">
    <location>
        <begin position="284"/>
        <end position="305"/>
    </location>
</feature>
<evidence type="ECO:0000313" key="4">
    <source>
        <dbReference type="Proteomes" id="UP001152885"/>
    </source>
</evidence>
<feature type="compositionally biased region" description="Low complexity" evidence="1">
    <location>
        <begin position="196"/>
        <end position="209"/>
    </location>
</feature>
<evidence type="ECO:0000313" key="3">
    <source>
        <dbReference type="EMBL" id="CAI5757992.1"/>
    </source>
</evidence>
<reference evidence="3" key="1">
    <citation type="submission" date="2022-12" db="EMBL/GenBank/DDBJ databases">
        <authorList>
            <person name="Brejova B."/>
        </authorList>
    </citation>
    <scope>NUCLEOTIDE SEQUENCE</scope>
</reference>
<sequence length="359" mass="41262">MNVSIIHEYNILYSDRIYQKDKKWSDGILKFYEFNNKLEIYSSSKVLVAIDFLRDKPIVTILNKWLEINNEFKLPNNQLIIQIQEHVGVYEKDLTNVFKKGDGKVDVKPRVAIKRKLFKEEPIPAFKMQTLNKSSEHVSNGIYQPEKILRGPSRPSKSSSQKLQGSLSSKSRLKTLTADIDNKNNKNSRISEPSVINNNNINSKKLSSTDLKKKKPVQKSSVSSNTSNNNNKFMVNDLRVQNRKPIRIKPKSSTYFQHLYIDKEQDTFTPLCVKTNSFQITPEPSQVSNQDLISNSSRESDVEDNVPDFIDDLSDFDESEAPNEIQQKLDSPIVHKTNDNIIDYEFDDLSDSELELIQA</sequence>
<dbReference type="InterPro" id="IPR018838">
    <property type="entry name" value="ZGRF1-like_N"/>
</dbReference>
<keyword evidence="4" id="KW-1185">Reference proteome</keyword>
<dbReference type="EMBL" id="CANTUO010000002">
    <property type="protein sequence ID" value="CAI5757992.1"/>
    <property type="molecule type" value="Genomic_DNA"/>
</dbReference>
<dbReference type="AlphaFoldDB" id="A0A9W4XLB6"/>
<dbReference type="Pfam" id="PF10382">
    <property type="entry name" value="ZGRF1-like_N"/>
    <property type="match status" value="1"/>
</dbReference>
<evidence type="ECO:0000256" key="1">
    <source>
        <dbReference type="SAM" id="MobiDB-lite"/>
    </source>
</evidence>
<dbReference type="OrthoDB" id="6513042at2759"/>